<protein>
    <submittedName>
        <fullName evidence="1">Uncharacterized protein</fullName>
    </submittedName>
</protein>
<sequence length="80" mass="9041">MSQLKFYNLDEMCLVRETCPADAHLLRHAIEDARAQQRQPAAHREVLGNVHSSIQQSGDFISIVNIEVRSRKGAAKSFSY</sequence>
<proteinExistence type="predicted"/>
<name>A0A8J7QB98_9BACT</name>
<dbReference type="AlphaFoldDB" id="A0A8J7QB98"/>
<dbReference type="RefSeq" id="WP_207862929.1">
    <property type="nucleotide sequence ID" value="NZ_JAFREP010000046.1"/>
</dbReference>
<evidence type="ECO:0000313" key="1">
    <source>
        <dbReference type="EMBL" id="MBO1322957.1"/>
    </source>
</evidence>
<dbReference type="EMBL" id="JAFREP010000046">
    <property type="protein sequence ID" value="MBO1322957.1"/>
    <property type="molecule type" value="Genomic_DNA"/>
</dbReference>
<accession>A0A8J7QB98</accession>
<keyword evidence="2" id="KW-1185">Reference proteome</keyword>
<gene>
    <name evidence="1" type="ORF">J3U88_31115</name>
</gene>
<comment type="caution">
    <text evidence="1">The sequence shown here is derived from an EMBL/GenBank/DDBJ whole genome shotgun (WGS) entry which is preliminary data.</text>
</comment>
<organism evidence="1 2">
    <name type="scientific">Acanthopleuribacter pedis</name>
    <dbReference type="NCBI Taxonomy" id="442870"/>
    <lineage>
        <taxon>Bacteria</taxon>
        <taxon>Pseudomonadati</taxon>
        <taxon>Acidobacteriota</taxon>
        <taxon>Holophagae</taxon>
        <taxon>Acanthopleuribacterales</taxon>
        <taxon>Acanthopleuribacteraceae</taxon>
        <taxon>Acanthopleuribacter</taxon>
    </lineage>
</organism>
<reference evidence="1" key="1">
    <citation type="submission" date="2021-03" db="EMBL/GenBank/DDBJ databases">
        <authorList>
            <person name="Wang G."/>
        </authorList>
    </citation>
    <scope>NUCLEOTIDE SEQUENCE</scope>
    <source>
        <strain evidence="1">KCTC 12899</strain>
    </source>
</reference>
<evidence type="ECO:0000313" key="2">
    <source>
        <dbReference type="Proteomes" id="UP000664417"/>
    </source>
</evidence>
<dbReference type="Proteomes" id="UP000664417">
    <property type="component" value="Unassembled WGS sequence"/>
</dbReference>